<evidence type="ECO:0000313" key="3">
    <source>
        <dbReference type="Proteomes" id="UP000032142"/>
    </source>
</evidence>
<sequence length="34" mass="3625">MPVSFEGVDQGFHDSHGLAIDPHGRVQFNGSNTA</sequence>
<dbReference type="AlphaFoldDB" id="A0A0B0PNY1"/>
<reference evidence="3" key="1">
    <citation type="submission" date="2014-09" db="EMBL/GenBank/DDBJ databases">
        <authorList>
            <person name="Mudge J."/>
            <person name="Ramaraj T."/>
            <person name="Lindquist I.E."/>
            <person name="Bharti A.K."/>
            <person name="Sundararajan A."/>
            <person name="Cameron C.T."/>
            <person name="Woodward J.E."/>
            <person name="May G.D."/>
            <person name="Brubaker C."/>
            <person name="Broadhvest J."/>
            <person name="Wilkins T.A."/>
        </authorList>
    </citation>
    <scope>NUCLEOTIDE SEQUENCE</scope>
    <source>
        <strain evidence="3">cv. AKA8401</strain>
    </source>
</reference>
<gene>
    <name evidence="2" type="ORF">F383_33141</name>
</gene>
<dbReference type="EMBL" id="KN437997">
    <property type="protein sequence ID" value="KHG26695.1"/>
    <property type="molecule type" value="Genomic_DNA"/>
</dbReference>
<name>A0A0B0PNY1_GOSAR</name>
<organism evidence="2 3">
    <name type="scientific">Gossypium arboreum</name>
    <name type="common">Tree cotton</name>
    <name type="synonym">Gossypium nanking</name>
    <dbReference type="NCBI Taxonomy" id="29729"/>
    <lineage>
        <taxon>Eukaryota</taxon>
        <taxon>Viridiplantae</taxon>
        <taxon>Streptophyta</taxon>
        <taxon>Embryophyta</taxon>
        <taxon>Tracheophyta</taxon>
        <taxon>Spermatophyta</taxon>
        <taxon>Magnoliopsida</taxon>
        <taxon>eudicotyledons</taxon>
        <taxon>Gunneridae</taxon>
        <taxon>Pentapetalae</taxon>
        <taxon>rosids</taxon>
        <taxon>malvids</taxon>
        <taxon>Malvales</taxon>
        <taxon>Malvaceae</taxon>
        <taxon>Malvoideae</taxon>
        <taxon>Gossypium</taxon>
    </lineage>
</organism>
<keyword evidence="3" id="KW-1185">Reference proteome</keyword>
<evidence type="ECO:0000256" key="1">
    <source>
        <dbReference type="SAM" id="MobiDB-lite"/>
    </source>
</evidence>
<protein>
    <submittedName>
        <fullName evidence="2">PTS system N-acetylmuramic acid-specific EIIBC component</fullName>
    </submittedName>
</protein>
<accession>A0A0B0PNY1</accession>
<feature type="region of interest" description="Disordered" evidence="1">
    <location>
        <begin position="1"/>
        <end position="34"/>
    </location>
</feature>
<dbReference type="Proteomes" id="UP000032142">
    <property type="component" value="Unassembled WGS sequence"/>
</dbReference>
<proteinExistence type="predicted"/>
<evidence type="ECO:0000313" key="2">
    <source>
        <dbReference type="EMBL" id="KHG26695.1"/>
    </source>
</evidence>